<protein>
    <submittedName>
        <fullName evidence="1">Uncharacterized protein</fullName>
    </submittedName>
</protein>
<dbReference type="KEGG" id="mhs:MOS_691"/>
<reference evidence="1 2" key="1">
    <citation type="journal article" date="2013" name="Genome Announc.">
        <title>Complete Genome Sequence of Mycoplasma hyorhinis Strain SK76.</title>
        <authorList>
            <person name="Goodison S."/>
            <person name="Urquidi V."/>
            <person name="Kumar D."/>
            <person name="Reyes L."/>
            <person name="Rosser C.J."/>
        </authorList>
    </citation>
    <scope>NUCLEOTIDE SEQUENCE [LARGE SCALE GENOMIC DNA]</scope>
    <source>
        <strain evidence="1 2">SK76</strain>
    </source>
</reference>
<evidence type="ECO:0000313" key="1">
    <source>
        <dbReference type="EMBL" id="AFX74594.1"/>
    </source>
</evidence>
<dbReference type="EMBL" id="CP003914">
    <property type="protein sequence ID" value="AFX74594.1"/>
    <property type="molecule type" value="Genomic_DNA"/>
</dbReference>
<organism evidence="1 2">
    <name type="scientific">Mesomycoplasma hyorhinis SK76</name>
    <dbReference type="NCBI Taxonomy" id="1118964"/>
    <lineage>
        <taxon>Bacteria</taxon>
        <taxon>Bacillati</taxon>
        <taxon>Mycoplasmatota</taxon>
        <taxon>Mycoplasmoidales</taxon>
        <taxon>Metamycoplasmataceae</taxon>
        <taxon>Mesomycoplasma</taxon>
    </lineage>
</organism>
<gene>
    <name evidence="1" type="ORF">MOS_691</name>
</gene>
<evidence type="ECO:0000313" key="2">
    <source>
        <dbReference type="Proteomes" id="UP000009399"/>
    </source>
</evidence>
<accession>A0AAI8ANK0</accession>
<dbReference type="AlphaFoldDB" id="A0AAI8ANK0"/>
<name>A0AAI8ANK0_MESHY</name>
<dbReference type="Proteomes" id="UP000009399">
    <property type="component" value="Chromosome"/>
</dbReference>
<proteinExistence type="predicted"/>
<sequence length="58" mass="6513">MVIFLILGLTTAIIKIKNIGTTKIIKIKIIKLTKIATFKLLLKLSAVYGKIIFSSFYI</sequence>